<sequence length="138" mass="14575">MTAHALTPQELAALLCAELDPLMTRHGFQAGQAGIGDDVGIVYCMPHAEFRARFPRLAPSIDPDNIGGCTDLNISAGVGPGSRLHNVHLDGVTVAELLAVEGAEFEGDASTIARLPSPQGVVALRTVLERLFARHIVE</sequence>
<protein>
    <submittedName>
        <fullName evidence="1">Uncharacterized protein</fullName>
    </submittedName>
</protein>
<name>A0ABY5FYX0_9MICO</name>
<dbReference type="Proteomes" id="UP001060039">
    <property type="component" value="Chromosome"/>
</dbReference>
<organism evidence="1 2">
    <name type="scientific">Microcella humidisoli</name>
    <dbReference type="NCBI Taxonomy" id="2963406"/>
    <lineage>
        <taxon>Bacteria</taxon>
        <taxon>Bacillati</taxon>
        <taxon>Actinomycetota</taxon>
        <taxon>Actinomycetes</taxon>
        <taxon>Micrococcales</taxon>
        <taxon>Microbacteriaceae</taxon>
        <taxon>Microcella</taxon>
    </lineage>
</organism>
<gene>
    <name evidence="1" type="ORF">NNL39_05345</name>
</gene>
<evidence type="ECO:0000313" key="2">
    <source>
        <dbReference type="Proteomes" id="UP001060039"/>
    </source>
</evidence>
<accession>A0ABY5FYX0</accession>
<keyword evidence="2" id="KW-1185">Reference proteome</keyword>
<dbReference type="EMBL" id="CP101497">
    <property type="protein sequence ID" value="UTT63525.1"/>
    <property type="molecule type" value="Genomic_DNA"/>
</dbReference>
<dbReference type="RefSeq" id="WP_255160655.1">
    <property type="nucleotide sequence ID" value="NZ_CP101497.1"/>
</dbReference>
<reference evidence="1" key="1">
    <citation type="submission" date="2022-07" db="EMBL/GenBank/DDBJ databases">
        <title>Taxonomic analysis of Microcella humidisoli nov. sp., isolated from riverside soil.</title>
        <authorList>
            <person name="Molina K.M."/>
            <person name="Kim S.B."/>
        </authorList>
    </citation>
    <scope>NUCLEOTIDE SEQUENCE</scope>
    <source>
        <strain evidence="1">MMS21-STM10</strain>
    </source>
</reference>
<proteinExistence type="predicted"/>
<evidence type="ECO:0000313" key="1">
    <source>
        <dbReference type="EMBL" id="UTT63525.1"/>
    </source>
</evidence>